<organism evidence="2 3">
    <name type="scientific">Stereum hirsutum (strain FP-91666)</name>
    <name type="common">White-rot fungus</name>
    <dbReference type="NCBI Taxonomy" id="721885"/>
    <lineage>
        <taxon>Eukaryota</taxon>
        <taxon>Fungi</taxon>
        <taxon>Dikarya</taxon>
        <taxon>Basidiomycota</taxon>
        <taxon>Agaricomycotina</taxon>
        <taxon>Agaricomycetes</taxon>
        <taxon>Russulales</taxon>
        <taxon>Stereaceae</taxon>
        <taxon>Stereum</taxon>
    </lineage>
</organism>
<sequence>MNILESFKAQPLDLQPILESWSAPLPIFYGNPSKDPPVDEWLDKIKAGCIERKVPKEYWHKVGQYFLGEKAKGRLTELKAVLVRMHGGEGKYRWNWKKFKVAMRNMGWELEESKTESIKVQSKPSGLWWIVGGRAEKETDDWDKVESKSTIAKSQAKDVKQGLPPVPDQQRPPPSKFRRSSSRANSYSDDQPPAVPPKAPRRSSTMSTSDASSVASPEPSPGVGTSQIKSWLSRTPSSNSTVTSTQIVEEPKSESSIWNWKSSPASTPAASGPNSVSTTPAQTPGEVTTVTTSAPLWLLNATNALDFLSSEHPKAMSAAAAILITVGTLPAIPALHVGAGGAILASHAVQTAGAIAVAAGNWLKQEQKARSGGSLGSVTESGIEEEEKPVQGRLMTIMHK</sequence>
<dbReference type="OrthoDB" id="3250110at2759"/>
<feature type="compositionally biased region" description="Pro residues" evidence="1">
    <location>
        <begin position="164"/>
        <end position="175"/>
    </location>
</feature>
<dbReference type="OMA" id="HGGKYRW"/>
<proteinExistence type="predicted"/>
<dbReference type="Proteomes" id="UP000053927">
    <property type="component" value="Unassembled WGS sequence"/>
</dbReference>
<feature type="compositionally biased region" description="Low complexity" evidence="1">
    <location>
        <begin position="203"/>
        <end position="216"/>
    </location>
</feature>
<reference evidence="3" key="1">
    <citation type="journal article" date="2012" name="Science">
        <title>The Paleozoic origin of enzymatic lignin decomposition reconstructed from 31 fungal genomes.</title>
        <authorList>
            <person name="Floudas D."/>
            <person name="Binder M."/>
            <person name="Riley R."/>
            <person name="Barry K."/>
            <person name="Blanchette R.A."/>
            <person name="Henrissat B."/>
            <person name="Martinez A.T."/>
            <person name="Otillar R."/>
            <person name="Spatafora J.W."/>
            <person name="Yadav J.S."/>
            <person name="Aerts A."/>
            <person name="Benoit I."/>
            <person name="Boyd A."/>
            <person name="Carlson A."/>
            <person name="Copeland A."/>
            <person name="Coutinho P.M."/>
            <person name="de Vries R.P."/>
            <person name="Ferreira P."/>
            <person name="Findley K."/>
            <person name="Foster B."/>
            <person name="Gaskell J."/>
            <person name="Glotzer D."/>
            <person name="Gorecki P."/>
            <person name="Heitman J."/>
            <person name="Hesse C."/>
            <person name="Hori C."/>
            <person name="Igarashi K."/>
            <person name="Jurgens J.A."/>
            <person name="Kallen N."/>
            <person name="Kersten P."/>
            <person name="Kohler A."/>
            <person name="Kuees U."/>
            <person name="Kumar T.K.A."/>
            <person name="Kuo A."/>
            <person name="LaButti K."/>
            <person name="Larrondo L.F."/>
            <person name="Lindquist E."/>
            <person name="Ling A."/>
            <person name="Lombard V."/>
            <person name="Lucas S."/>
            <person name="Lundell T."/>
            <person name="Martin R."/>
            <person name="McLaughlin D.J."/>
            <person name="Morgenstern I."/>
            <person name="Morin E."/>
            <person name="Murat C."/>
            <person name="Nagy L.G."/>
            <person name="Nolan M."/>
            <person name="Ohm R.A."/>
            <person name="Patyshakuliyeva A."/>
            <person name="Rokas A."/>
            <person name="Ruiz-Duenas F.J."/>
            <person name="Sabat G."/>
            <person name="Salamov A."/>
            <person name="Samejima M."/>
            <person name="Schmutz J."/>
            <person name="Slot J.C."/>
            <person name="St John F."/>
            <person name="Stenlid J."/>
            <person name="Sun H."/>
            <person name="Sun S."/>
            <person name="Syed K."/>
            <person name="Tsang A."/>
            <person name="Wiebenga A."/>
            <person name="Young D."/>
            <person name="Pisabarro A."/>
            <person name="Eastwood D.C."/>
            <person name="Martin F."/>
            <person name="Cullen D."/>
            <person name="Grigoriev I.V."/>
            <person name="Hibbett D.S."/>
        </authorList>
    </citation>
    <scope>NUCLEOTIDE SEQUENCE [LARGE SCALE GENOMIC DNA]</scope>
    <source>
        <strain evidence="3">FP-91666</strain>
    </source>
</reference>
<dbReference type="GeneID" id="18797716"/>
<name>R7RXX1_STEHR</name>
<dbReference type="eggNOG" id="ENOG502SJGX">
    <property type="taxonomic scope" value="Eukaryota"/>
</dbReference>
<protein>
    <submittedName>
        <fullName evidence="2">Uncharacterized protein</fullName>
    </submittedName>
</protein>
<evidence type="ECO:0000256" key="1">
    <source>
        <dbReference type="SAM" id="MobiDB-lite"/>
    </source>
</evidence>
<gene>
    <name evidence="2" type="ORF">STEHIDRAFT_126154</name>
</gene>
<accession>R7RXX1</accession>
<evidence type="ECO:0000313" key="2">
    <source>
        <dbReference type="EMBL" id="EIM80179.1"/>
    </source>
</evidence>
<feature type="region of interest" description="Disordered" evidence="1">
    <location>
        <begin position="139"/>
        <end position="287"/>
    </location>
</feature>
<dbReference type="KEGG" id="shs:STEHIDRAFT_126154"/>
<evidence type="ECO:0000313" key="3">
    <source>
        <dbReference type="Proteomes" id="UP000053927"/>
    </source>
</evidence>
<dbReference type="AlphaFoldDB" id="R7RXX1"/>
<dbReference type="RefSeq" id="XP_007310788.1">
    <property type="nucleotide sequence ID" value="XM_007310726.1"/>
</dbReference>
<feature type="compositionally biased region" description="Low complexity" evidence="1">
    <location>
        <begin position="262"/>
        <end position="275"/>
    </location>
</feature>
<feature type="compositionally biased region" description="Polar residues" evidence="1">
    <location>
        <begin position="276"/>
        <end position="287"/>
    </location>
</feature>
<keyword evidence="3" id="KW-1185">Reference proteome</keyword>
<dbReference type="EMBL" id="JH687399">
    <property type="protein sequence ID" value="EIM80179.1"/>
    <property type="molecule type" value="Genomic_DNA"/>
</dbReference>
<feature type="region of interest" description="Disordered" evidence="1">
    <location>
        <begin position="369"/>
        <end position="393"/>
    </location>
</feature>
<feature type="compositionally biased region" description="Polar residues" evidence="1">
    <location>
        <begin position="223"/>
        <end position="247"/>
    </location>
</feature>